<keyword evidence="3" id="KW-1185">Reference proteome</keyword>
<dbReference type="EMBL" id="JANPWB010000010">
    <property type="protein sequence ID" value="KAJ1136419.1"/>
    <property type="molecule type" value="Genomic_DNA"/>
</dbReference>
<organism evidence="2 3">
    <name type="scientific">Pleurodeles waltl</name>
    <name type="common">Iberian ribbed newt</name>
    <dbReference type="NCBI Taxonomy" id="8319"/>
    <lineage>
        <taxon>Eukaryota</taxon>
        <taxon>Metazoa</taxon>
        <taxon>Chordata</taxon>
        <taxon>Craniata</taxon>
        <taxon>Vertebrata</taxon>
        <taxon>Euteleostomi</taxon>
        <taxon>Amphibia</taxon>
        <taxon>Batrachia</taxon>
        <taxon>Caudata</taxon>
        <taxon>Salamandroidea</taxon>
        <taxon>Salamandridae</taxon>
        <taxon>Pleurodelinae</taxon>
        <taxon>Pleurodeles</taxon>
    </lineage>
</organism>
<sequence length="74" mass="8072">MKDKLPKNAHLDYIVASLVVRPYMAENIPKDVADTKVDYSVMKAYVAAHLALLAGVYGAYVAHSLLTDFGHLPA</sequence>
<reference evidence="2" key="1">
    <citation type="journal article" date="2022" name="bioRxiv">
        <title>Sequencing and chromosome-scale assembly of the giantPleurodeles waltlgenome.</title>
        <authorList>
            <person name="Brown T."/>
            <person name="Elewa A."/>
            <person name="Iarovenko S."/>
            <person name="Subramanian E."/>
            <person name="Araus A.J."/>
            <person name="Petzold A."/>
            <person name="Susuki M."/>
            <person name="Suzuki K.-i.T."/>
            <person name="Hayashi T."/>
            <person name="Toyoda A."/>
            <person name="Oliveira C."/>
            <person name="Osipova E."/>
            <person name="Leigh N.D."/>
            <person name="Simon A."/>
            <person name="Yun M.H."/>
        </authorList>
    </citation>
    <scope>NUCLEOTIDE SEQUENCE</scope>
    <source>
        <strain evidence="2">20211129_DDA</strain>
        <tissue evidence="2">Liver</tissue>
    </source>
</reference>
<dbReference type="AlphaFoldDB" id="A0AAV7QA12"/>
<keyword evidence="1" id="KW-1133">Transmembrane helix</keyword>
<proteinExistence type="predicted"/>
<name>A0AAV7QA12_PLEWA</name>
<feature type="transmembrane region" description="Helical" evidence="1">
    <location>
        <begin position="44"/>
        <end position="66"/>
    </location>
</feature>
<evidence type="ECO:0000313" key="3">
    <source>
        <dbReference type="Proteomes" id="UP001066276"/>
    </source>
</evidence>
<keyword evidence="1" id="KW-0472">Membrane</keyword>
<comment type="caution">
    <text evidence="2">The sequence shown here is derived from an EMBL/GenBank/DDBJ whole genome shotgun (WGS) entry which is preliminary data.</text>
</comment>
<evidence type="ECO:0000256" key="1">
    <source>
        <dbReference type="SAM" id="Phobius"/>
    </source>
</evidence>
<protein>
    <submittedName>
        <fullName evidence="2">Uncharacterized protein</fullName>
    </submittedName>
</protein>
<accession>A0AAV7QA12</accession>
<evidence type="ECO:0000313" key="2">
    <source>
        <dbReference type="EMBL" id="KAJ1136419.1"/>
    </source>
</evidence>
<gene>
    <name evidence="2" type="ORF">NDU88_002836</name>
</gene>
<keyword evidence="1" id="KW-0812">Transmembrane</keyword>
<dbReference type="Proteomes" id="UP001066276">
    <property type="component" value="Chromosome 6"/>
</dbReference>